<protein>
    <recommendedName>
        <fullName evidence="1">Peptidase C45 hydrolase domain-containing protein</fullName>
    </recommendedName>
</protein>
<evidence type="ECO:0000259" key="1">
    <source>
        <dbReference type="Pfam" id="PF03417"/>
    </source>
</evidence>
<dbReference type="InterPro" id="IPR047794">
    <property type="entry name" value="C45_proenzyme-like"/>
</dbReference>
<dbReference type="Gene3D" id="3.60.60.10">
    <property type="entry name" value="Penicillin V Acylase, Chain A"/>
    <property type="match status" value="1"/>
</dbReference>
<keyword evidence="3" id="KW-1185">Reference proteome</keyword>
<proteinExistence type="predicted"/>
<dbReference type="PANTHER" id="PTHR34180">
    <property type="entry name" value="PEPTIDASE C45"/>
    <property type="match status" value="1"/>
</dbReference>
<name>A0AAQ3TIP9_PASNO</name>
<organism evidence="2 3">
    <name type="scientific">Paspalum notatum var. saurae</name>
    <dbReference type="NCBI Taxonomy" id="547442"/>
    <lineage>
        <taxon>Eukaryota</taxon>
        <taxon>Viridiplantae</taxon>
        <taxon>Streptophyta</taxon>
        <taxon>Embryophyta</taxon>
        <taxon>Tracheophyta</taxon>
        <taxon>Spermatophyta</taxon>
        <taxon>Magnoliopsida</taxon>
        <taxon>Liliopsida</taxon>
        <taxon>Poales</taxon>
        <taxon>Poaceae</taxon>
        <taxon>PACMAD clade</taxon>
        <taxon>Panicoideae</taxon>
        <taxon>Andropogonodae</taxon>
        <taxon>Paspaleae</taxon>
        <taxon>Paspalinae</taxon>
        <taxon>Paspalum</taxon>
    </lineage>
</organism>
<dbReference type="Pfam" id="PF03417">
    <property type="entry name" value="AAT"/>
    <property type="match status" value="1"/>
</dbReference>
<feature type="domain" description="Peptidase C45 hydrolase" evidence="1">
    <location>
        <begin position="133"/>
        <end position="348"/>
    </location>
</feature>
<dbReference type="PANTHER" id="PTHR34180:SF1">
    <property type="entry name" value="BETA-ALANYL-DOPAMINE_CARCININE HYDROLASE"/>
    <property type="match status" value="1"/>
</dbReference>
<dbReference type="InterPro" id="IPR047801">
    <property type="entry name" value="Peptidase_C45"/>
</dbReference>
<evidence type="ECO:0000313" key="2">
    <source>
        <dbReference type="EMBL" id="WVZ72877.1"/>
    </source>
</evidence>
<dbReference type="Proteomes" id="UP001341281">
    <property type="component" value="Chromosome 04"/>
</dbReference>
<reference evidence="2 3" key="1">
    <citation type="submission" date="2024-02" db="EMBL/GenBank/DDBJ databases">
        <title>High-quality chromosome-scale genome assembly of Pensacola bahiagrass (Paspalum notatum Flugge var. saurae).</title>
        <authorList>
            <person name="Vega J.M."/>
            <person name="Podio M."/>
            <person name="Orjuela J."/>
            <person name="Siena L.A."/>
            <person name="Pessino S.C."/>
            <person name="Combes M.C."/>
            <person name="Mariac C."/>
            <person name="Albertini E."/>
            <person name="Pupilli F."/>
            <person name="Ortiz J.P.A."/>
            <person name="Leblanc O."/>
        </authorList>
    </citation>
    <scope>NUCLEOTIDE SEQUENCE [LARGE SCALE GENOMIC DNA]</scope>
    <source>
        <strain evidence="2">R1</strain>
        <tissue evidence="2">Leaf</tissue>
    </source>
</reference>
<dbReference type="AlphaFoldDB" id="A0AAQ3TIP9"/>
<sequence length="358" mass="38649">MGGAVGELDSFDAGRCAGGYALGLAVGRRFAGVIRSRARQDLVLRDQLLPFASTAQAQPLLAALQSANRERYPRHWDELVGTADGSGVPLLHLILLNFRKEILPFVPKEEGDREGEEGEPDGDCFDVLVVSDSAAIAVHNEDGNVALLGHTYLVRATLPDGLSFTAYTYAGELPSCAFGFNSNGVAFTLDSVPPVNEEILAGAIARNFVSRDLLEAKNLGDAMHRICSPSVSVGHSYNLMDVRGRRIVNVETASGNRFAVHEAGAAPFFHANMYRHLHVKQDENSMSREKRAAQCSVDSKEAALSLLGDTADDKYPIYMTGPTLYTLCTVLVDLDEATVTIYKGNPKNGDAAHVLRML</sequence>
<gene>
    <name evidence="2" type="ORF">U9M48_021268</name>
</gene>
<dbReference type="InterPro" id="IPR005079">
    <property type="entry name" value="Peptidase_C45_hydrolase"/>
</dbReference>
<accession>A0AAQ3TIP9</accession>
<dbReference type="EMBL" id="CP144748">
    <property type="protein sequence ID" value="WVZ72877.1"/>
    <property type="molecule type" value="Genomic_DNA"/>
</dbReference>
<evidence type="ECO:0000313" key="3">
    <source>
        <dbReference type="Proteomes" id="UP001341281"/>
    </source>
</evidence>
<dbReference type="NCBIfam" id="NF040521">
    <property type="entry name" value="C45_proenzyme"/>
    <property type="match status" value="1"/>
</dbReference>